<dbReference type="SUPFAM" id="SSF51735">
    <property type="entry name" value="NAD(P)-binding Rossmann-fold domains"/>
    <property type="match status" value="1"/>
</dbReference>
<comment type="caution">
    <text evidence="2">The sequence shown here is derived from an EMBL/GenBank/DDBJ whole genome shotgun (WGS) entry which is preliminary data.</text>
</comment>
<reference evidence="2 3" key="1">
    <citation type="submission" date="2023-05" db="EMBL/GenBank/DDBJ databases">
        <title>Novel species of genus Flectobacillus isolated from stream in China.</title>
        <authorList>
            <person name="Lu H."/>
        </authorList>
    </citation>
    <scope>NUCLEOTIDE SEQUENCE [LARGE SCALE GENOMIC DNA]</scope>
    <source>
        <strain evidence="2 3">KCTC 42575</strain>
    </source>
</reference>
<sequence length="215" mass="23843">MTSSYKIAVIGGTGKSGSYLIQELFSNNFPIKALVRNPQKYAQFPAEVELVLGDVSDPKAINRLLKGCTHVVSMLGLGTPPSEPIIFTQSTQHILDAMQAEGILRYILTTGLNVDTSYDQKGEKTKFGTEWMKQNFPTSTADKQAEYELLVNSSVDWTLIRLPMIDLTDKNPPISTDLQDCIGDKISAKSLAEFVIKQLFSTEFSRLAPFVFNQI</sequence>
<name>A0ABT6Y446_9BACT</name>
<dbReference type="InterPro" id="IPR016040">
    <property type="entry name" value="NAD(P)-bd_dom"/>
</dbReference>
<dbReference type="PANTHER" id="PTHR43355:SF2">
    <property type="entry name" value="FLAVIN REDUCTASE (NADPH)"/>
    <property type="match status" value="1"/>
</dbReference>
<dbReference type="InterPro" id="IPR051606">
    <property type="entry name" value="Polyketide_Oxido-like"/>
</dbReference>
<dbReference type="InterPro" id="IPR036291">
    <property type="entry name" value="NAD(P)-bd_dom_sf"/>
</dbReference>
<accession>A0ABT6Y446</accession>
<dbReference type="Gene3D" id="3.40.50.720">
    <property type="entry name" value="NAD(P)-binding Rossmann-like Domain"/>
    <property type="match status" value="1"/>
</dbReference>
<dbReference type="Pfam" id="PF13460">
    <property type="entry name" value="NAD_binding_10"/>
    <property type="match status" value="1"/>
</dbReference>
<protein>
    <submittedName>
        <fullName evidence="2">SDR family oxidoreductase</fullName>
    </submittedName>
</protein>
<feature type="domain" description="NAD(P)-binding" evidence="1">
    <location>
        <begin position="11"/>
        <end position="200"/>
    </location>
</feature>
<keyword evidence="3" id="KW-1185">Reference proteome</keyword>
<evidence type="ECO:0000313" key="2">
    <source>
        <dbReference type="EMBL" id="MDI9858325.1"/>
    </source>
</evidence>
<dbReference type="RefSeq" id="WP_283343563.1">
    <property type="nucleotide sequence ID" value="NZ_JASHIF010000002.1"/>
</dbReference>
<proteinExistence type="predicted"/>
<evidence type="ECO:0000259" key="1">
    <source>
        <dbReference type="Pfam" id="PF13460"/>
    </source>
</evidence>
<gene>
    <name evidence="2" type="ORF">QM524_03775</name>
</gene>
<dbReference type="PANTHER" id="PTHR43355">
    <property type="entry name" value="FLAVIN REDUCTASE (NADPH)"/>
    <property type="match status" value="1"/>
</dbReference>
<dbReference type="Proteomes" id="UP001236507">
    <property type="component" value="Unassembled WGS sequence"/>
</dbReference>
<dbReference type="EMBL" id="JASHIF010000002">
    <property type="protein sequence ID" value="MDI9858325.1"/>
    <property type="molecule type" value="Genomic_DNA"/>
</dbReference>
<organism evidence="2 3">
    <name type="scientific">Flectobacillus roseus</name>
    <dbReference type="NCBI Taxonomy" id="502259"/>
    <lineage>
        <taxon>Bacteria</taxon>
        <taxon>Pseudomonadati</taxon>
        <taxon>Bacteroidota</taxon>
        <taxon>Cytophagia</taxon>
        <taxon>Cytophagales</taxon>
        <taxon>Flectobacillaceae</taxon>
        <taxon>Flectobacillus</taxon>
    </lineage>
</organism>
<evidence type="ECO:0000313" key="3">
    <source>
        <dbReference type="Proteomes" id="UP001236507"/>
    </source>
</evidence>